<evidence type="ECO:0000256" key="2">
    <source>
        <dbReference type="ARBA" id="ARBA00022898"/>
    </source>
</evidence>
<dbReference type="GO" id="GO:0009086">
    <property type="term" value="P:methionine biosynthetic process"/>
    <property type="evidence" value="ECO:0007669"/>
    <property type="project" value="UniProtKB-ARBA"/>
</dbReference>
<organism evidence="6 7">
    <name type="scientific">Fraserbacteria sp. (strain RBG_16_55_9)</name>
    <dbReference type="NCBI Taxonomy" id="1817864"/>
    <lineage>
        <taxon>Bacteria</taxon>
        <taxon>Candidatus Fraseribacteriota</taxon>
    </lineage>
</organism>
<evidence type="ECO:0000313" key="7">
    <source>
        <dbReference type="Proteomes" id="UP000179157"/>
    </source>
</evidence>
<keyword evidence="6" id="KW-0456">Lyase</keyword>
<dbReference type="InterPro" id="IPR000277">
    <property type="entry name" value="Cys/Met-Metab_PyrdxlP-dep_enz"/>
</dbReference>
<dbReference type="PROSITE" id="PS00868">
    <property type="entry name" value="CYS_MET_METAB_PP"/>
    <property type="match status" value="1"/>
</dbReference>
<evidence type="ECO:0000256" key="1">
    <source>
        <dbReference type="ARBA" id="ARBA00001933"/>
    </source>
</evidence>
<proteinExistence type="inferred from homology"/>
<dbReference type="Gene3D" id="3.90.1150.10">
    <property type="entry name" value="Aspartate Aminotransferase, domain 1"/>
    <property type="match status" value="1"/>
</dbReference>
<dbReference type="FunFam" id="3.40.640.10:FF:000046">
    <property type="entry name" value="Cystathionine gamma-lyase"/>
    <property type="match status" value="1"/>
</dbReference>
<dbReference type="SUPFAM" id="SSF53383">
    <property type="entry name" value="PLP-dependent transferases"/>
    <property type="match status" value="1"/>
</dbReference>
<feature type="compositionally biased region" description="Basic and acidic residues" evidence="5">
    <location>
        <begin position="1"/>
        <end position="15"/>
    </location>
</feature>
<dbReference type="InterPro" id="IPR015421">
    <property type="entry name" value="PyrdxlP-dep_Trfase_major"/>
</dbReference>
<dbReference type="GO" id="GO:0005737">
    <property type="term" value="C:cytoplasm"/>
    <property type="evidence" value="ECO:0007669"/>
    <property type="project" value="TreeGrafter"/>
</dbReference>
<protein>
    <submittedName>
        <fullName evidence="6">Methionine gamma-lyase</fullName>
    </submittedName>
</protein>
<dbReference type="InterPro" id="IPR054542">
    <property type="entry name" value="Cys_met_metab_PP"/>
</dbReference>
<dbReference type="PANTHER" id="PTHR11808">
    <property type="entry name" value="TRANS-SULFURATION ENZYME FAMILY MEMBER"/>
    <property type="match status" value="1"/>
</dbReference>
<dbReference type="GO" id="GO:0019346">
    <property type="term" value="P:transsulfuration"/>
    <property type="evidence" value="ECO:0007669"/>
    <property type="project" value="InterPro"/>
</dbReference>
<dbReference type="PIRSF" id="PIRSF001434">
    <property type="entry name" value="CGS"/>
    <property type="match status" value="1"/>
</dbReference>
<feature type="modified residue" description="N6-(pyridoxal phosphate)lysine" evidence="3">
    <location>
        <position position="214"/>
    </location>
</feature>
<dbReference type="STRING" id="1817864.A2Z21_01155"/>
<feature type="region of interest" description="Disordered" evidence="5">
    <location>
        <begin position="1"/>
        <end position="26"/>
    </location>
</feature>
<accession>A0A1F5UQ44</accession>
<dbReference type="EMBL" id="MFGX01000108">
    <property type="protein sequence ID" value="OGF53273.1"/>
    <property type="molecule type" value="Genomic_DNA"/>
</dbReference>
<dbReference type="InterPro" id="IPR015422">
    <property type="entry name" value="PyrdxlP-dep_Trfase_small"/>
</dbReference>
<dbReference type="PANTHER" id="PTHR11808:SF80">
    <property type="entry name" value="CYSTATHIONINE GAMMA-LYASE"/>
    <property type="match status" value="1"/>
</dbReference>
<evidence type="ECO:0000256" key="4">
    <source>
        <dbReference type="RuleBase" id="RU362118"/>
    </source>
</evidence>
<dbReference type="AlphaFoldDB" id="A0A1F5UQ44"/>
<dbReference type="FunFam" id="3.90.1150.10:FF:000033">
    <property type="entry name" value="Cystathionine gamma-synthase"/>
    <property type="match status" value="1"/>
</dbReference>
<reference evidence="6 7" key="1">
    <citation type="journal article" date="2016" name="Nat. Commun.">
        <title>Thousands of microbial genomes shed light on interconnected biogeochemical processes in an aquifer system.</title>
        <authorList>
            <person name="Anantharaman K."/>
            <person name="Brown C.T."/>
            <person name="Hug L.A."/>
            <person name="Sharon I."/>
            <person name="Castelle C.J."/>
            <person name="Probst A.J."/>
            <person name="Thomas B.C."/>
            <person name="Singh A."/>
            <person name="Wilkins M.J."/>
            <person name="Karaoz U."/>
            <person name="Brodie E.L."/>
            <person name="Williams K.H."/>
            <person name="Hubbard S.S."/>
            <person name="Banfield J.F."/>
        </authorList>
    </citation>
    <scope>NUCLEOTIDE SEQUENCE [LARGE SCALE GENOMIC DNA]</scope>
    <source>
        <strain evidence="7">RBG_16_55_9</strain>
    </source>
</reference>
<comment type="cofactor">
    <cofactor evidence="1 4">
        <name>pyridoxal 5'-phosphate</name>
        <dbReference type="ChEBI" id="CHEBI:597326"/>
    </cofactor>
</comment>
<keyword evidence="2 3" id="KW-0663">Pyridoxal phosphate</keyword>
<gene>
    <name evidence="6" type="ORF">A2Z21_01155</name>
</gene>
<evidence type="ECO:0000313" key="6">
    <source>
        <dbReference type="EMBL" id="OGF53273.1"/>
    </source>
</evidence>
<dbReference type="Pfam" id="PF01053">
    <property type="entry name" value="Cys_Met_Meta_PP"/>
    <property type="match status" value="1"/>
</dbReference>
<dbReference type="GO" id="GO:0016846">
    <property type="term" value="F:carbon-sulfur lyase activity"/>
    <property type="evidence" value="ECO:0007669"/>
    <property type="project" value="TreeGrafter"/>
</dbReference>
<sequence>MERENVMRFDTEAVHAGEGSDPTTGAVDTPIYQASTFTHGDAAESARVVEALHAGERDGYLYTRWGNPTLRALEGKLAALEGGEAALATATGMAAISTAILSVARAGDHIVAARQLYSGTYRLLSKHLPGLGIQTTFVDPTDLKHFERALQSNTKLIYMETPSNPLLEITDIAGVAKLGRSAGILTLIDNTFATPFNQRPLELGIDVVLHSTTKYLSGHGDAMGGAVIGRREFIDHALTDLHRELGGVISPFNAWLTLRGTRTLGLRMERHNQNALKLAKFLLAHSRVERVYYPGLEGHPGHELAQRQMRGFGGMLSFEVKEGYEAGVRTINRVKLCVRAVSLGDTRTLITHPASTTHYIVPKEARLAAGISDGLIRLSVGIEDSEDLMEDLQQALN</sequence>
<evidence type="ECO:0000256" key="3">
    <source>
        <dbReference type="PIRSR" id="PIRSR001434-2"/>
    </source>
</evidence>
<dbReference type="InterPro" id="IPR015424">
    <property type="entry name" value="PyrdxlP-dep_Trfase"/>
</dbReference>
<feature type="non-terminal residue" evidence="6">
    <location>
        <position position="397"/>
    </location>
</feature>
<dbReference type="Gene3D" id="3.40.640.10">
    <property type="entry name" value="Type I PLP-dependent aspartate aminotransferase-like (Major domain)"/>
    <property type="match status" value="1"/>
</dbReference>
<dbReference type="Proteomes" id="UP000179157">
    <property type="component" value="Unassembled WGS sequence"/>
</dbReference>
<comment type="similarity">
    <text evidence="4">Belongs to the trans-sulfuration enzymes family.</text>
</comment>
<dbReference type="GO" id="GO:0030170">
    <property type="term" value="F:pyridoxal phosphate binding"/>
    <property type="evidence" value="ECO:0007669"/>
    <property type="project" value="InterPro"/>
</dbReference>
<dbReference type="CDD" id="cd00614">
    <property type="entry name" value="CGS_like"/>
    <property type="match status" value="1"/>
</dbReference>
<evidence type="ECO:0000256" key="5">
    <source>
        <dbReference type="SAM" id="MobiDB-lite"/>
    </source>
</evidence>
<name>A0A1F5UQ44_FRAXR</name>
<comment type="caution">
    <text evidence="6">The sequence shown here is derived from an EMBL/GenBank/DDBJ whole genome shotgun (WGS) entry which is preliminary data.</text>
</comment>